<evidence type="ECO:0000256" key="2">
    <source>
        <dbReference type="SAM" id="MobiDB-lite"/>
    </source>
</evidence>
<gene>
    <name evidence="4" type="primary">LOC108736346</name>
</gene>
<protein>
    <submittedName>
        <fullName evidence="4">Uncharacterized protein LOC108736346</fullName>
    </submittedName>
</protein>
<name>A0A1W4WJY6_AGRPL</name>
<proteinExistence type="predicted"/>
<sequence length="299" mass="34474">MTGSQTEIEYREHKTEESSVELSQNENEQSSSYQSEIDISYKDEGEEDTFITEKFIKEHKRNLEKRVNNLKRTIEILRKQLNEEKALWKEEFEEYNKLQANVEDTSTGNLTESSTDNSYLGNGDHQQKFPLQQDSSSFIQKQAEQKAILWRTIAMAEYQRRLLEVESMCNLELIRVKQSVQSLQPLQRLVSEWSDQTTENSNKSEEIASTKSTVTIGTENDDISDNTKESKSDEEIKMDKEAVLPISPRSKIYNDFSEVCAKMQNFMVNLPITASVLASKDPNSAKTQSAVWYSAYSFH</sequence>
<dbReference type="KEGG" id="apln:108736346"/>
<accession>A0A1W4WJY6</accession>
<evidence type="ECO:0000256" key="1">
    <source>
        <dbReference type="SAM" id="Coils"/>
    </source>
</evidence>
<feature type="coiled-coil region" evidence="1">
    <location>
        <begin position="53"/>
        <end position="98"/>
    </location>
</feature>
<evidence type="ECO:0000313" key="4">
    <source>
        <dbReference type="RefSeq" id="XP_018324239.1"/>
    </source>
</evidence>
<feature type="compositionally biased region" description="Basic and acidic residues" evidence="2">
    <location>
        <begin position="8"/>
        <end position="17"/>
    </location>
</feature>
<evidence type="ECO:0000313" key="3">
    <source>
        <dbReference type="Proteomes" id="UP000192223"/>
    </source>
</evidence>
<feature type="region of interest" description="Disordered" evidence="2">
    <location>
        <begin position="1"/>
        <end position="41"/>
    </location>
</feature>
<reference evidence="4" key="1">
    <citation type="submission" date="2025-08" db="UniProtKB">
        <authorList>
            <consortium name="RefSeq"/>
        </authorList>
    </citation>
    <scope>IDENTIFICATION</scope>
    <source>
        <tissue evidence="4">Entire body</tissue>
    </source>
</reference>
<dbReference type="OrthoDB" id="6817099at2759"/>
<dbReference type="Proteomes" id="UP000192223">
    <property type="component" value="Unplaced"/>
</dbReference>
<dbReference type="GeneID" id="108736346"/>
<dbReference type="InParanoid" id="A0A1W4WJY6"/>
<dbReference type="RefSeq" id="XP_018324239.1">
    <property type="nucleotide sequence ID" value="XM_018468737.2"/>
</dbReference>
<keyword evidence="3" id="KW-1185">Reference proteome</keyword>
<keyword evidence="1" id="KW-0175">Coiled coil</keyword>
<dbReference type="AlphaFoldDB" id="A0A1W4WJY6"/>
<organism evidence="3 4">
    <name type="scientific">Agrilus planipennis</name>
    <name type="common">Emerald ash borer</name>
    <name type="synonym">Agrilus marcopoli</name>
    <dbReference type="NCBI Taxonomy" id="224129"/>
    <lineage>
        <taxon>Eukaryota</taxon>
        <taxon>Metazoa</taxon>
        <taxon>Ecdysozoa</taxon>
        <taxon>Arthropoda</taxon>
        <taxon>Hexapoda</taxon>
        <taxon>Insecta</taxon>
        <taxon>Pterygota</taxon>
        <taxon>Neoptera</taxon>
        <taxon>Endopterygota</taxon>
        <taxon>Coleoptera</taxon>
        <taxon>Polyphaga</taxon>
        <taxon>Elateriformia</taxon>
        <taxon>Buprestoidea</taxon>
        <taxon>Buprestidae</taxon>
        <taxon>Agrilinae</taxon>
        <taxon>Agrilus</taxon>
    </lineage>
</organism>
<feature type="compositionally biased region" description="Low complexity" evidence="2">
    <location>
        <begin position="20"/>
        <end position="36"/>
    </location>
</feature>